<reference evidence="1" key="1">
    <citation type="submission" date="2020-01" db="EMBL/GenBank/DDBJ databases">
        <title>Insect and environment-associated Actinomycetes.</title>
        <authorList>
            <person name="Currrie C."/>
            <person name="Chevrette M."/>
            <person name="Carlson C."/>
            <person name="Stubbendieck R."/>
            <person name="Wendt-Pienkowski E."/>
        </authorList>
    </citation>
    <scope>NUCLEOTIDE SEQUENCE</scope>
    <source>
        <strain evidence="1">SID12501</strain>
    </source>
</reference>
<dbReference type="AlphaFoldDB" id="A0A6B3C5G4"/>
<accession>A0A6B3C5G4</accession>
<proteinExistence type="predicted"/>
<gene>
    <name evidence="1" type="ORF">G3I71_40305</name>
</gene>
<organism evidence="1">
    <name type="scientific">Streptomyces sp. SID12501</name>
    <dbReference type="NCBI Taxonomy" id="2706042"/>
    <lineage>
        <taxon>Bacteria</taxon>
        <taxon>Bacillati</taxon>
        <taxon>Actinomycetota</taxon>
        <taxon>Actinomycetes</taxon>
        <taxon>Kitasatosporales</taxon>
        <taxon>Streptomycetaceae</taxon>
        <taxon>Streptomyces</taxon>
    </lineage>
</organism>
<comment type="caution">
    <text evidence="1">The sequence shown here is derived from an EMBL/GenBank/DDBJ whole genome shotgun (WGS) entry which is preliminary data.</text>
</comment>
<dbReference type="Pfam" id="PF13376">
    <property type="entry name" value="OmdA"/>
    <property type="match status" value="1"/>
</dbReference>
<sequence>MTTPDKAAHELDAPDAPDVLGGLPVESFADAPALDAWLTAHQPPDTLGLWVKVAKKGSGLASVTAGEVNDMALCHGWITGQRKSLDTAHFLQKITPRRRGSVWSMVNVRRVPELAAAGLMRPGGFAEVDSAKADGRWEAAYESQRNASVPDDLVAALERDPRAKAAFEALGRTDQYQVVLPLLKARTPDVRTARIAAAVAALAEVASSPRA</sequence>
<dbReference type="EMBL" id="JAAGLU010000051">
    <property type="protein sequence ID" value="NEC91888.1"/>
    <property type="molecule type" value="Genomic_DNA"/>
</dbReference>
<name>A0A6B3C5G4_9ACTN</name>
<evidence type="ECO:0000313" key="1">
    <source>
        <dbReference type="EMBL" id="NEC91888.1"/>
    </source>
</evidence>
<protein>
    <submittedName>
        <fullName evidence="1">OmdA domain containing protein</fullName>
    </submittedName>
</protein>
<dbReference type="RefSeq" id="WP_164323049.1">
    <property type="nucleotide sequence ID" value="NZ_JAAGLU010000051.1"/>
</dbReference>